<dbReference type="Gene3D" id="1.10.10.10">
    <property type="entry name" value="Winged helix-like DNA-binding domain superfamily/Winged helix DNA-binding domain"/>
    <property type="match status" value="1"/>
</dbReference>
<feature type="compositionally biased region" description="Basic and acidic residues" evidence="6">
    <location>
        <begin position="23"/>
        <end position="38"/>
    </location>
</feature>
<name>A0A652YX74_NOCGL</name>
<dbReference type="InterPro" id="IPR013249">
    <property type="entry name" value="RNA_pol_sigma70_r4_t2"/>
</dbReference>
<dbReference type="InterPro" id="IPR039425">
    <property type="entry name" value="RNA_pol_sigma-70-like"/>
</dbReference>
<dbReference type="GO" id="GO:0006352">
    <property type="term" value="P:DNA-templated transcription initiation"/>
    <property type="evidence" value="ECO:0007669"/>
    <property type="project" value="InterPro"/>
</dbReference>
<dbReference type="PANTHER" id="PTHR43133">
    <property type="entry name" value="RNA POLYMERASE ECF-TYPE SIGMA FACTO"/>
    <property type="match status" value="1"/>
</dbReference>
<protein>
    <submittedName>
        <fullName evidence="9">RNA polymerase ECF family sigma subunit</fullName>
    </submittedName>
</protein>
<reference evidence="9" key="1">
    <citation type="submission" date="2019-07" db="EMBL/GenBank/DDBJ databases">
        <title>Genomic Encyclopedia of Type Strains, Phase IV (KMG-IV): sequencing the most valuable type-strain genomes for metagenomic binning, comparative biology and taxonomic classification.</title>
        <authorList>
            <person name="Goeker M."/>
        </authorList>
    </citation>
    <scope>NUCLEOTIDE SEQUENCE</scope>
    <source>
        <strain evidence="9">DSM 44596</strain>
    </source>
</reference>
<feature type="region of interest" description="Disordered" evidence="6">
    <location>
        <begin position="14"/>
        <end position="49"/>
    </location>
</feature>
<dbReference type="SUPFAM" id="SSF88946">
    <property type="entry name" value="Sigma2 domain of RNA polymerase sigma factors"/>
    <property type="match status" value="1"/>
</dbReference>
<evidence type="ECO:0000256" key="5">
    <source>
        <dbReference type="ARBA" id="ARBA00023163"/>
    </source>
</evidence>
<accession>A0A652YX74</accession>
<dbReference type="AlphaFoldDB" id="A0A652YX74"/>
<dbReference type="NCBIfam" id="TIGR02937">
    <property type="entry name" value="sigma70-ECF"/>
    <property type="match status" value="1"/>
</dbReference>
<comment type="similarity">
    <text evidence="1">Belongs to the sigma-70 factor family. ECF subfamily.</text>
</comment>
<keyword evidence="5" id="KW-0804">Transcription</keyword>
<dbReference type="SUPFAM" id="SSF88659">
    <property type="entry name" value="Sigma3 and sigma4 domains of RNA polymerase sigma factors"/>
    <property type="match status" value="1"/>
</dbReference>
<dbReference type="Pfam" id="PF08281">
    <property type="entry name" value="Sigma70_r4_2"/>
    <property type="match status" value="1"/>
</dbReference>
<organism evidence="9">
    <name type="scientific">Nocardia globerula</name>
    <dbReference type="NCBI Taxonomy" id="1818"/>
    <lineage>
        <taxon>Bacteria</taxon>
        <taxon>Bacillati</taxon>
        <taxon>Actinomycetota</taxon>
        <taxon>Actinomycetes</taxon>
        <taxon>Mycobacteriales</taxon>
        <taxon>Nocardiaceae</taxon>
        <taxon>Nocardia</taxon>
    </lineage>
</organism>
<dbReference type="InterPro" id="IPR014284">
    <property type="entry name" value="RNA_pol_sigma-70_dom"/>
</dbReference>
<dbReference type="GO" id="GO:0003677">
    <property type="term" value="F:DNA binding"/>
    <property type="evidence" value="ECO:0007669"/>
    <property type="project" value="UniProtKB-KW"/>
</dbReference>
<evidence type="ECO:0000259" key="7">
    <source>
        <dbReference type="Pfam" id="PF04542"/>
    </source>
</evidence>
<comment type="caution">
    <text evidence="9">The sequence shown here is derived from an EMBL/GenBank/DDBJ whole genome shotgun (WGS) entry which is preliminary data.</text>
</comment>
<dbReference type="PANTHER" id="PTHR43133:SF66">
    <property type="entry name" value="ECF RNA POLYMERASE SIGMA FACTOR SIGK"/>
    <property type="match status" value="1"/>
</dbReference>
<dbReference type="InterPro" id="IPR013325">
    <property type="entry name" value="RNA_pol_sigma_r2"/>
</dbReference>
<dbReference type="NCBIfam" id="NF007228">
    <property type="entry name" value="PRK09646.1"/>
    <property type="match status" value="1"/>
</dbReference>
<evidence type="ECO:0000313" key="9">
    <source>
        <dbReference type="EMBL" id="TYQ08295.1"/>
    </source>
</evidence>
<feature type="domain" description="RNA polymerase sigma factor 70 region 4 type 2" evidence="8">
    <location>
        <begin position="175"/>
        <end position="227"/>
    </location>
</feature>
<evidence type="ECO:0000256" key="4">
    <source>
        <dbReference type="ARBA" id="ARBA00023125"/>
    </source>
</evidence>
<keyword evidence="4" id="KW-0238">DNA-binding</keyword>
<evidence type="ECO:0000256" key="6">
    <source>
        <dbReference type="SAM" id="MobiDB-lite"/>
    </source>
</evidence>
<dbReference type="GO" id="GO:0016987">
    <property type="term" value="F:sigma factor activity"/>
    <property type="evidence" value="ECO:0007669"/>
    <property type="project" value="UniProtKB-KW"/>
</dbReference>
<dbReference type="InterPro" id="IPR007627">
    <property type="entry name" value="RNA_pol_sigma70_r2"/>
</dbReference>
<evidence type="ECO:0000256" key="3">
    <source>
        <dbReference type="ARBA" id="ARBA00023082"/>
    </source>
</evidence>
<evidence type="ECO:0000256" key="1">
    <source>
        <dbReference type="ARBA" id="ARBA00010641"/>
    </source>
</evidence>
<sequence>MHATVVVDETTRTFGAGLLSSGEPRDVSEPNEAPEHTDACPTDNSAARTARITESRELALILENVARGDQSAFAEFYDRTSSRVHGMVLRVLRDPGFSEETVQEVYLQAWKTVDTFDPVRGSALSWLLTLAHRRAVDRVRSEQSSTDRQALYDTTNSTPEFDVVSEEVTRKDEHRAVTDCLESVTATQREALTLAYYGGRTYREVAEDLGVAIPTIKSRIRDGLLRLRRCLGVN</sequence>
<dbReference type="InterPro" id="IPR036388">
    <property type="entry name" value="WH-like_DNA-bd_sf"/>
</dbReference>
<dbReference type="InterPro" id="IPR013324">
    <property type="entry name" value="RNA_pol_sigma_r3/r4-like"/>
</dbReference>
<evidence type="ECO:0000256" key="2">
    <source>
        <dbReference type="ARBA" id="ARBA00023015"/>
    </source>
</evidence>
<evidence type="ECO:0000259" key="8">
    <source>
        <dbReference type="Pfam" id="PF08281"/>
    </source>
</evidence>
<keyword evidence="2" id="KW-0805">Transcription regulation</keyword>
<dbReference type="Pfam" id="PF04542">
    <property type="entry name" value="Sigma70_r2"/>
    <property type="match status" value="1"/>
</dbReference>
<gene>
    <name evidence="9" type="ORF">FNL38_101666</name>
</gene>
<proteinExistence type="inferred from homology"/>
<dbReference type="Gene3D" id="1.10.1740.10">
    <property type="match status" value="1"/>
</dbReference>
<dbReference type="CDD" id="cd06171">
    <property type="entry name" value="Sigma70_r4"/>
    <property type="match status" value="1"/>
</dbReference>
<keyword evidence="3" id="KW-0731">Sigma factor</keyword>
<feature type="domain" description="RNA polymerase sigma-70 region 2" evidence="7">
    <location>
        <begin position="77"/>
        <end position="143"/>
    </location>
</feature>
<dbReference type="EMBL" id="VNIQ01000001">
    <property type="protein sequence ID" value="TYQ08295.1"/>
    <property type="molecule type" value="Genomic_DNA"/>
</dbReference>